<reference evidence="2" key="1">
    <citation type="submission" date="2023-11" db="EMBL/GenBank/DDBJ databases">
        <authorList>
            <person name="Alioto T."/>
            <person name="Alioto T."/>
            <person name="Gomez Garrido J."/>
        </authorList>
    </citation>
    <scope>NUCLEOTIDE SEQUENCE</scope>
</reference>
<dbReference type="Proteomes" id="UP001296104">
    <property type="component" value="Unassembled WGS sequence"/>
</dbReference>
<evidence type="ECO:0000313" key="3">
    <source>
        <dbReference type="Proteomes" id="UP001296104"/>
    </source>
</evidence>
<feature type="region of interest" description="Disordered" evidence="1">
    <location>
        <begin position="23"/>
        <end position="83"/>
    </location>
</feature>
<keyword evidence="3" id="KW-1185">Reference proteome</keyword>
<proteinExistence type="predicted"/>
<dbReference type="AlphaFoldDB" id="A0AAI8Z637"/>
<evidence type="ECO:0000313" key="2">
    <source>
        <dbReference type="EMBL" id="CAK4033132.1"/>
    </source>
</evidence>
<sequence>MSNCFPASGPNEPAQLRVLQSPAMTPGAEGGYYTRGGKAPVSPPPAKAQSPRFWQRRRHEKGHGRETTYTPIDTGALIGPMSPPVGAKDEPLNIVILGASFGGLSCAHHFLDYTIERLGISSAAPIIA</sequence>
<organism evidence="2 3">
    <name type="scientific">Lecanosticta acicola</name>
    <dbReference type="NCBI Taxonomy" id="111012"/>
    <lineage>
        <taxon>Eukaryota</taxon>
        <taxon>Fungi</taxon>
        <taxon>Dikarya</taxon>
        <taxon>Ascomycota</taxon>
        <taxon>Pezizomycotina</taxon>
        <taxon>Dothideomycetes</taxon>
        <taxon>Dothideomycetidae</taxon>
        <taxon>Mycosphaerellales</taxon>
        <taxon>Mycosphaerellaceae</taxon>
        <taxon>Lecanosticta</taxon>
    </lineage>
</organism>
<evidence type="ECO:0000256" key="1">
    <source>
        <dbReference type="SAM" id="MobiDB-lite"/>
    </source>
</evidence>
<protein>
    <submittedName>
        <fullName evidence="2">Uncharacterized protein</fullName>
    </submittedName>
</protein>
<accession>A0AAI8Z637</accession>
<dbReference type="EMBL" id="CAVMBE010000078">
    <property type="protein sequence ID" value="CAK4033132.1"/>
    <property type="molecule type" value="Genomic_DNA"/>
</dbReference>
<name>A0AAI8Z637_9PEZI</name>
<gene>
    <name evidence="2" type="ORF">LECACI_7A008290</name>
</gene>
<comment type="caution">
    <text evidence="2">The sequence shown here is derived from an EMBL/GenBank/DDBJ whole genome shotgun (WGS) entry which is preliminary data.</text>
</comment>